<name>A0ABW3B4Z2_9FLAO</name>
<evidence type="ECO:0000313" key="2">
    <source>
        <dbReference type="EMBL" id="MFD0798392.1"/>
    </source>
</evidence>
<comment type="caution">
    <text evidence="2">The sequence shown here is derived from an EMBL/GenBank/DDBJ whole genome shotgun (WGS) entry which is preliminary data.</text>
</comment>
<evidence type="ECO:0008006" key="4">
    <source>
        <dbReference type="Google" id="ProtNLM"/>
    </source>
</evidence>
<reference evidence="3" key="1">
    <citation type="journal article" date="2019" name="Int. J. Syst. Evol. Microbiol.">
        <title>The Global Catalogue of Microorganisms (GCM) 10K type strain sequencing project: providing services to taxonomists for standard genome sequencing and annotation.</title>
        <authorList>
            <consortium name="The Broad Institute Genomics Platform"/>
            <consortium name="The Broad Institute Genome Sequencing Center for Infectious Disease"/>
            <person name="Wu L."/>
            <person name="Ma J."/>
        </authorList>
    </citation>
    <scope>NUCLEOTIDE SEQUENCE [LARGE SCALE GENOMIC DNA]</scope>
    <source>
        <strain evidence="3">CCUG 61948</strain>
    </source>
</reference>
<feature type="transmembrane region" description="Helical" evidence="1">
    <location>
        <begin position="32"/>
        <end position="54"/>
    </location>
</feature>
<keyword evidence="1" id="KW-0812">Transmembrane</keyword>
<dbReference type="Proteomes" id="UP001597012">
    <property type="component" value="Unassembled WGS sequence"/>
</dbReference>
<gene>
    <name evidence="2" type="ORF">ACFQZJ_13045</name>
</gene>
<proteinExistence type="predicted"/>
<organism evidence="2 3">
    <name type="scientific">Maribacter chungangensis</name>
    <dbReference type="NCBI Taxonomy" id="1069117"/>
    <lineage>
        <taxon>Bacteria</taxon>
        <taxon>Pseudomonadati</taxon>
        <taxon>Bacteroidota</taxon>
        <taxon>Flavobacteriia</taxon>
        <taxon>Flavobacteriales</taxon>
        <taxon>Flavobacteriaceae</taxon>
        <taxon>Maribacter</taxon>
    </lineage>
</organism>
<evidence type="ECO:0000313" key="3">
    <source>
        <dbReference type="Proteomes" id="UP001597012"/>
    </source>
</evidence>
<accession>A0ABW3B4Z2</accession>
<protein>
    <recommendedName>
        <fullName evidence="4">DUF3098 domain-containing protein</fullName>
    </recommendedName>
</protein>
<dbReference type="EMBL" id="JBHTHY010000011">
    <property type="protein sequence ID" value="MFD0798392.1"/>
    <property type="molecule type" value="Genomic_DNA"/>
</dbReference>
<keyword evidence="1" id="KW-1133">Transmembrane helix</keyword>
<sequence length="60" mass="6725">MKQGKEETKFIKEPEEPTRDYIFQKNGITITAAYIVVGFLILLIAGLIVSVFYFGSPEAV</sequence>
<dbReference type="RefSeq" id="WP_379935113.1">
    <property type="nucleotide sequence ID" value="NZ_JBHTHY010000011.1"/>
</dbReference>
<keyword evidence="1" id="KW-0472">Membrane</keyword>
<evidence type="ECO:0000256" key="1">
    <source>
        <dbReference type="SAM" id="Phobius"/>
    </source>
</evidence>
<keyword evidence="3" id="KW-1185">Reference proteome</keyword>